<dbReference type="EMBL" id="AMZH03021908">
    <property type="protein sequence ID" value="RRT37764.1"/>
    <property type="molecule type" value="Genomic_DNA"/>
</dbReference>
<sequence>MNLKGIKQALEGQALRPEPSPSQTDPAIEASATYEPEPPAKKTKVLVSKEHPAPVRRAPSQSICDLCCIRAQTRDEPFLAQYIADLPEPSREGPLEAQWAMLTPQSQVWADEAEAQLFYWGLLYPPLAKEVYTTPSEVVCANMSILQHHCFSMGLIDRVCDSGRVADELSKIIDGLLAKVRKLKEVVGPMAMVRSSLQKAESSIIVEQCATPERARATITQYKETLIFKFGLEKMGRISYKYGYQVALACFWARYPQLEIEEDPYATLPMEVEVPFDDSLILQWLRGVLGVPSAPLPPSHFVIDLVGFDVNVCTSPSENVLYLFMEALFL</sequence>
<name>A0A426XE61_ENSVE</name>
<organism evidence="2 3">
    <name type="scientific">Ensete ventricosum</name>
    <name type="common">Abyssinian banana</name>
    <name type="synonym">Musa ensete</name>
    <dbReference type="NCBI Taxonomy" id="4639"/>
    <lineage>
        <taxon>Eukaryota</taxon>
        <taxon>Viridiplantae</taxon>
        <taxon>Streptophyta</taxon>
        <taxon>Embryophyta</taxon>
        <taxon>Tracheophyta</taxon>
        <taxon>Spermatophyta</taxon>
        <taxon>Magnoliopsida</taxon>
        <taxon>Liliopsida</taxon>
        <taxon>Zingiberales</taxon>
        <taxon>Musaceae</taxon>
        <taxon>Ensete</taxon>
    </lineage>
</organism>
<evidence type="ECO:0000313" key="2">
    <source>
        <dbReference type="EMBL" id="RRT37764.1"/>
    </source>
</evidence>
<feature type="region of interest" description="Disordered" evidence="1">
    <location>
        <begin position="1"/>
        <end position="41"/>
    </location>
</feature>
<proteinExistence type="predicted"/>
<accession>A0A426XE61</accession>
<comment type="caution">
    <text evidence="2">The sequence shown here is derived from an EMBL/GenBank/DDBJ whole genome shotgun (WGS) entry which is preliminary data.</text>
</comment>
<dbReference type="Proteomes" id="UP000287651">
    <property type="component" value="Unassembled WGS sequence"/>
</dbReference>
<evidence type="ECO:0000256" key="1">
    <source>
        <dbReference type="SAM" id="MobiDB-lite"/>
    </source>
</evidence>
<evidence type="ECO:0000313" key="3">
    <source>
        <dbReference type="Proteomes" id="UP000287651"/>
    </source>
</evidence>
<gene>
    <name evidence="2" type="ORF">B296_00034245</name>
</gene>
<reference evidence="2 3" key="1">
    <citation type="journal article" date="2014" name="Agronomy (Basel)">
        <title>A Draft Genome Sequence for Ensete ventricosum, the Drought-Tolerant Tree Against Hunger.</title>
        <authorList>
            <person name="Harrison J."/>
            <person name="Moore K.A."/>
            <person name="Paszkiewicz K."/>
            <person name="Jones T."/>
            <person name="Grant M."/>
            <person name="Ambacheew D."/>
            <person name="Muzemil S."/>
            <person name="Studholme D.J."/>
        </authorList>
    </citation>
    <scope>NUCLEOTIDE SEQUENCE [LARGE SCALE GENOMIC DNA]</scope>
</reference>
<protein>
    <submittedName>
        <fullName evidence="2">Uncharacterized protein</fullName>
    </submittedName>
</protein>
<dbReference type="AlphaFoldDB" id="A0A426XE61"/>